<evidence type="ECO:0000313" key="4">
    <source>
        <dbReference type="EMBL" id="MFC0561257.1"/>
    </source>
</evidence>
<organism evidence="4 5">
    <name type="scientific">Halalkalibacter alkalisediminis</name>
    <dbReference type="NCBI Taxonomy" id="935616"/>
    <lineage>
        <taxon>Bacteria</taxon>
        <taxon>Bacillati</taxon>
        <taxon>Bacillota</taxon>
        <taxon>Bacilli</taxon>
        <taxon>Bacillales</taxon>
        <taxon>Bacillaceae</taxon>
        <taxon>Halalkalibacter</taxon>
    </lineage>
</organism>
<accession>A0ABV6NKE5</accession>
<dbReference type="InterPro" id="IPR031571">
    <property type="entry name" value="RcpC_dom"/>
</dbReference>
<feature type="domain" description="SAF" evidence="2">
    <location>
        <begin position="35"/>
        <end position="93"/>
    </location>
</feature>
<dbReference type="RefSeq" id="WP_273842739.1">
    <property type="nucleotide sequence ID" value="NZ_JAQQWT010000005.1"/>
</dbReference>
<protein>
    <submittedName>
        <fullName evidence="4">Flp pilus assembly protein CpaB</fullName>
    </submittedName>
</protein>
<dbReference type="EMBL" id="JBHLTR010000054">
    <property type="protein sequence ID" value="MFC0561257.1"/>
    <property type="molecule type" value="Genomic_DNA"/>
</dbReference>
<dbReference type="InterPro" id="IPR017592">
    <property type="entry name" value="Pilus_assmbl_Flp-typ_CpaB"/>
</dbReference>
<dbReference type="Pfam" id="PF16976">
    <property type="entry name" value="RcpC"/>
    <property type="match status" value="1"/>
</dbReference>
<reference evidence="4 5" key="1">
    <citation type="submission" date="2024-09" db="EMBL/GenBank/DDBJ databases">
        <authorList>
            <person name="Sun Q."/>
            <person name="Mori K."/>
        </authorList>
    </citation>
    <scope>NUCLEOTIDE SEQUENCE [LARGE SCALE GENOMIC DNA]</scope>
    <source>
        <strain evidence="4 5">NCAIM B.02301</strain>
    </source>
</reference>
<comment type="caution">
    <text evidence="4">The sequence shown here is derived from an EMBL/GenBank/DDBJ whole genome shotgun (WGS) entry which is preliminary data.</text>
</comment>
<evidence type="ECO:0000256" key="1">
    <source>
        <dbReference type="SAM" id="Phobius"/>
    </source>
</evidence>
<dbReference type="Pfam" id="PF08666">
    <property type="entry name" value="SAF"/>
    <property type="match status" value="1"/>
</dbReference>
<dbReference type="InterPro" id="IPR013974">
    <property type="entry name" value="SAF"/>
</dbReference>
<keyword evidence="1" id="KW-1133">Transmembrane helix</keyword>
<dbReference type="Gene3D" id="3.90.1210.10">
    <property type="entry name" value="Antifreeze-like/N-acetylneuraminic acid synthase C-terminal domain"/>
    <property type="match status" value="1"/>
</dbReference>
<dbReference type="NCBIfam" id="TIGR03177">
    <property type="entry name" value="pilus_cpaB"/>
    <property type="match status" value="1"/>
</dbReference>
<name>A0ABV6NKE5_9BACI</name>
<dbReference type="CDD" id="cd11614">
    <property type="entry name" value="SAF_CpaB_FlgA_like"/>
    <property type="match status" value="1"/>
</dbReference>
<evidence type="ECO:0000259" key="2">
    <source>
        <dbReference type="Pfam" id="PF08666"/>
    </source>
</evidence>
<evidence type="ECO:0000313" key="5">
    <source>
        <dbReference type="Proteomes" id="UP001589833"/>
    </source>
</evidence>
<feature type="domain" description="Flp pilus assembly protein RcpC/CpaB" evidence="3">
    <location>
        <begin position="119"/>
        <end position="220"/>
    </location>
</feature>
<keyword evidence="1" id="KW-0812">Transmembrane</keyword>
<evidence type="ECO:0000259" key="3">
    <source>
        <dbReference type="Pfam" id="PF16976"/>
    </source>
</evidence>
<gene>
    <name evidence="4" type="primary">cpaB</name>
    <name evidence="4" type="ORF">ACFFH4_20125</name>
</gene>
<dbReference type="Proteomes" id="UP001589833">
    <property type="component" value="Unassembled WGS sequence"/>
</dbReference>
<proteinExistence type="predicted"/>
<keyword evidence="1" id="KW-0472">Membrane</keyword>
<keyword evidence="5" id="KW-1185">Reference proteome</keyword>
<feature type="transmembrane region" description="Helical" evidence="1">
    <location>
        <begin position="7"/>
        <end position="27"/>
    </location>
</feature>
<sequence>MALRLGWRLLLIVISAIAIAYSIYSYLDSLQQTVKVVVAAEDIPAHTEITTDKLRLVEIEINAANTILKRPTDDMSALAGGIALKEIKKDQPVELNPELLIFPEQRHLYLRANGQVDVTYFIPKDRRLLTVALDPQGSINNTLEKGDWVDIIFSTKNETTNSSAKMILQQVEVFDIEHLQLDRGMTSKAGVVQHVTLLVTPQEAVVLTLAKRQGNIDLILNPWNGEKENVIPVKEDSLH</sequence>